<evidence type="ECO:0000313" key="9">
    <source>
        <dbReference type="Proteomes" id="UP000037530"/>
    </source>
</evidence>
<feature type="transmembrane region" description="Helical" evidence="6">
    <location>
        <begin position="72"/>
        <end position="91"/>
    </location>
</feature>
<organism evidence="8 9">
    <name type="scientific">Vibrio hepatarius</name>
    <dbReference type="NCBI Taxonomy" id="171383"/>
    <lineage>
        <taxon>Bacteria</taxon>
        <taxon>Pseudomonadati</taxon>
        <taxon>Pseudomonadota</taxon>
        <taxon>Gammaproteobacteria</taxon>
        <taxon>Vibrionales</taxon>
        <taxon>Vibrionaceae</taxon>
        <taxon>Vibrio</taxon>
        <taxon>Vibrio oreintalis group</taxon>
    </lineage>
</organism>
<feature type="transmembrane region" description="Helical" evidence="6">
    <location>
        <begin position="161"/>
        <end position="182"/>
    </location>
</feature>
<reference evidence="9" key="1">
    <citation type="submission" date="2015-08" db="EMBL/GenBank/DDBJ databases">
        <title>Vibrio galatheae sp. nov., a novel member of the Vibrionaceae family isolated from the Solomon Islands.</title>
        <authorList>
            <person name="Giubergia S."/>
            <person name="Machado H."/>
            <person name="Mateiu R.V."/>
            <person name="Gram L."/>
        </authorList>
    </citation>
    <scope>NUCLEOTIDE SEQUENCE [LARGE SCALE GENOMIC DNA]</scope>
    <source>
        <strain evidence="9">DSM 19134</strain>
    </source>
</reference>
<keyword evidence="5 6" id="KW-0472">Membrane</keyword>
<dbReference type="RefSeq" id="WP_053407494.1">
    <property type="nucleotide sequence ID" value="NZ_DAIPHI010000007.1"/>
</dbReference>
<feature type="domain" description="EamA" evidence="7">
    <location>
        <begin position="164"/>
        <end position="296"/>
    </location>
</feature>
<dbReference type="PANTHER" id="PTHR32322:SF2">
    <property type="entry name" value="EAMA DOMAIN-CONTAINING PROTEIN"/>
    <property type="match status" value="1"/>
</dbReference>
<feature type="transmembrane region" description="Helical" evidence="6">
    <location>
        <begin position="12"/>
        <end position="35"/>
    </location>
</feature>
<comment type="similarity">
    <text evidence="2">Belongs to the EamA transporter family.</text>
</comment>
<dbReference type="AlphaFoldDB" id="A0A0M0I4J2"/>
<dbReference type="InterPro" id="IPR050638">
    <property type="entry name" value="AA-Vitamin_Transporters"/>
</dbReference>
<evidence type="ECO:0000256" key="1">
    <source>
        <dbReference type="ARBA" id="ARBA00004141"/>
    </source>
</evidence>
<evidence type="ECO:0000259" key="7">
    <source>
        <dbReference type="Pfam" id="PF00892"/>
    </source>
</evidence>
<feature type="transmembrane region" description="Helical" evidence="6">
    <location>
        <begin position="131"/>
        <end position="149"/>
    </location>
</feature>
<dbReference type="GO" id="GO:0016020">
    <property type="term" value="C:membrane"/>
    <property type="evidence" value="ECO:0007669"/>
    <property type="project" value="UniProtKB-SubCell"/>
</dbReference>
<dbReference type="EMBL" id="LHPI01000001">
    <property type="protein sequence ID" value="KOO09235.1"/>
    <property type="molecule type" value="Genomic_DNA"/>
</dbReference>
<accession>A0A0M0I4J2</accession>
<dbReference type="InterPro" id="IPR000620">
    <property type="entry name" value="EamA_dom"/>
</dbReference>
<dbReference type="SUPFAM" id="SSF103481">
    <property type="entry name" value="Multidrug resistance efflux transporter EmrE"/>
    <property type="match status" value="1"/>
</dbReference>
<keyword evidence="4 6" id="KW-1133">Transmembrane helix</keyword>
<comment type="caution">
    <text evidence="8">The sequence shown here is derived from an EMBL/GenBank/DDBJ whole genome shotgun (WGS) entry which is preliminary data.</text>
</comment>
<dbReference type="Pfam" id="PF00892">
    <property type="entry name" value="EamA"/>
    <property type="match status" value="2"/>
</dbReference>
<protein>
    <recommendedName>
        <fullName evidence="7">EamA domain-containing protein</fullName>
    </recommendedName>
</protein>
<feature type="transmembrane region" description="Helical" evidence="6">
    <location>
        <begin position="281"/>
        <end position="299"/>
    </location>
</feature>
<feature type="domain" description="EamA" evidence="7">
    <location>
        <begin position="13"/>
        <end position="147"/>
    </location>
</feature>
<evidence type="ECO:0000313" key="8">
    <source>
        <dbReference type="EMBL" id="KOO09235.1"/>
    </source>
</evidence>
<keyword evidence="3 6" id="KW-0812">Transmembrane</keyword>
<gene>
    <name evidence="8" type="ORF">AKJ31_02415</name>
</gene>
<keyword evidence="9" id="KW-1185">Reference proteome</keyword>
<dbReference type="InterPro" id="IPR037185">
    <property type="entry name" value="EmrE-like"/>
</dbReference>
<evidence type="ECO:0000256" key="3">
    <source>
        <dbReference type="ARBA" id="ARBA00022692"/>
    </source>
</evidence>
<feature type="transmembrane region" description="Helical" evidence="6">
    <location>
        <begin position="41"/>
        <end position="60"/>
    </location>
</feature>
<feature type="transmembrane region" description="Helical" evidence="6">
    <location>
        <begin position="194"/>
        <end position="213"/>
    </location>
</feature>
<dbReference type="Proteomes" id="UP000037530">
    <property type="component" value="Unassembled WGS sequence"/>
</dbReference>
<evidence type="ECO:0000256" key="2">
    <source>
        <dbReference type="ARBA" id="ARBA00007362"/>
    </source>
</evidence>
<evidence type="ECO:0000256" key="4">
    <source>
        <dbReference type="ARBA" id="ARBA00022989"/>
    </source>
</evidence>
<evidence type="ECO:0000256" key="6">
    <source>
        <dbReference type="SAM" id="Phobius"/>
    </source>
</evidence>
<feature type="transmembrane region" description="Helical" evidence="6">
    <location>
        <begin position="256"/>
        <end position="275"/>
    </location>
</feature>
<name>A0A0M0I4J2_9VIBR</name>
<dbReference type="PANTHER" id="PTHR32322">
    <property type="entry name" value="INNER MEMBRANE TRANSPORTER"/>
    <property type="match status" value="1"/>
</dbReference>
<feature type="transmembrane region" description="Helical" evidence="6">
    <location>
        <begin position="219"/>
        <end position="244"/>
    </location>
</feature>
<comment type="subcellular location">
    <subcellularLocation>
        <location evidence="1">Membrane</location>
        <topology evidence="1">Multi-pass membrane protein</topology>
    </subcellularLocation>
</comment>
<proteinExistence type="inferred from homology"/>
<dbReference type="PATRIC" id="fig|171383.3.peg.500"/>
<evidence type="ECO:0000256" key="5">
    <source>
        <dbReference type="ARBA" id="ARBA00023136"/>
    </source>
</evidence>
<feature type="transmembrane region" description="Helical" evidence="6">
    <location>
        <begin position="97"/>
        <end position="119"/>
    </location>
</feature>
<sequence length="313" mass="33034">MKHQITNHKAEAYGISAILFASLLWGTTGTAASFAPSISPLAVGAFSMGVGGLLLAVVAFRNLARERRLIAANFKILLFGALALAVYPMAFYSSMRLSGVAIGTVVSIASAPFFVAALEHLFSKNNQIDRRWVYSLLLGTVGIALLTFAEPVSQVAEETNYHYLGIALGLIAGLSYALYAWAAKELITHGVSSTSAMGSIFGCGAMLLLPTLLFTGENLFATATNTAVVLYMALIPMFIGYVCFGYGLRVVAASKASLLTLFEPAVAAVFAVIVVGEHIAVSGWVGVLLIMGCLFLQAYKPAPNKSEANEVTC</sequence>
<dbReference type="OrthoDB" id="9787117at2"/>